<feature type="transmembrane region" description="Helical" evidence="1">
    <location>
        <begin position="147"/>
        <end position="164"/>
    </location>
</feature>
<evidence type="ECO:0000313" key="4">
    <source>
        <dbReference type="EMBL" id="ACB75365.1"/>
    </source>
</evidence>
<dbReference type="Pfam" id="PF13194">
    <property type="entry name" value="DUF4010"/>
    <property type="match status" value="1"/>
</dbReference>
<dbReference type="STRING" id="452637.Oter_2082"/>
<dbReference type="InterPro" id="IPR025105">
    <property type="entry name" value="DUF4010"/>
</dbReference>
<dbReference type="Proteomes" id="UP000007013">
    <property type="component" value="Chromosome"/>
</dbReference>
<keyword evidence="1" id="KW-0472">Membrane</keyword>
<keyword evidence="1" id="KW-0812">Transmembrane</keyword>
<keyword evidence="5" id="KW-1185">Reference proteome</keyword>
<dbReference type="PANTHER" id="PTHR39084">
    <property type="entry name" value="MEMBRANE PROTEIN-RELATED"/>
    <property type="match status" value="1"/>
</dbReference>
<feature type="transmembrane region" description="Helical" evidence="1">
    <location>
        <begin position="176"/>
        <end position="195"/>
    </location>
</feature>
<reference evidence="4 5" key="1">
    <citation type="journal article" date="2011" name="J. Bacteriol.">
        <title>Genome sequence of the verrucomicrobium Opitutus terrae PB90-1, an abundant inhabitant of rice paddy soil ecosystems.</title>
        <authorList>
            <person name="van Passel M.W."/>
            <person name="Kant R."/>
            <person name="Palva A."/>
            <person name="Copeland A."/>
            <person name="Lucas S."/>
            <person name="Lapidus A."/>
            <person name="Glavina del Rio T."/>
            <person name="Pitluck S."/>
            <person name="Goltsman E."/>
            <person name="Clum A."/>
            <person name="Sun H."/>
            <person name="Schmutz J."/>
            <person name="Larimer F.W."/>
            <person name="Land M.L."/>
            <person name="Hauser L."/>
            <person name="Kyrpides N."/>
            <person name="Mikhailova N."/>
            <person name="Richardson P.P."/>
            <person name="Janssen P.H."/>
            <person name="de Vos W.M."/>
            <person name="Smidt H."/>
        </authorList>
    </citation>
    <scope>NUCLEOTIDE SEQUENCE [LARGE SCALE GENOMIC DNA]</scope>
    <source>
        <strain evidence="5">DSM 11246 / JCM 15787 / PB90-1</strain>
    </source>
</reference>
<dbReference type="EMBL" id="CP001032">
    <property type="protein sequence ID" value="ACB75365.1"/>
    <property type="molecule type" value="Genomic_DNA"/>
</dbReference>
<feature type="transmembrane region" description="Helical" evidence="1">
    <location>
        <begin position="428"/>
        <end position="447"/>
    </location>
</feature>
<proteinExistence type="predicted"/>
<evidence type="ECO:0000256" key="1">
    <source>
        <dbReference type="SAM" id="Phobius"/>
    </source>
</evidence>
<feature type="transmembrane region" description="Helical" evidence="1">
    <location>
        <begin position="268"/>
        <end position="292"/>
    </location>
</feature>
<feature type="domain" description="DUF4010" evidence="3">
    <location>
        <begin position="214"/>
        <end position="422"/>
    </location>
</feature>
<dbReference type="Pfam" id="PF02308">
    <property type="entry name" value="MgtC"/>
    <property type="match status" value="1"/>
</dbReference>
<evidence type="ECO:0000259" key="2">
    <source>
        <dbReference type="Pfam" id="PF02308"/>
    </source>
</evidence>
<evidence type="ECO:0000313" key="5">
    <source>
        <dbReference type="Proteomes" id="UP000007013"/>
    </source>
</evidence>
<feature type="transmembrane region" description="Helical" evidence="1">
    <location>
        <begin position="37"/>
        <end position="55"/>
    </location>
</feature>
<dbReference type="HOGENOM" id="CLU_036781_1_1_0"/>
<evidence type="ECO:0000259" key="3">
    <source>
        <dbReference type="Pfam" id="PF13194"/>
    </source>
</evidence>
<dbReference type="PANTHER" id="PTHR39084:SF1">
    <property type="entry name" value="DUF4010 DOMAIN-CONTAINING PROTEIN"/>
    <property type="match status" value="1"/>
</dbReference>
<dbReference type="AlphaFoldDB" id="B1ZMT7"/>
<feature type="transmembrane region" description="Helical" evidence="1">
    <location>
        <begin position="67"/>
        <end position="88"/>
    </location>
</feature>
<feature type="transmembrane region" description="Helical" evidence="1">
    <location>
        <begin position="339"/>
        <end position="356"/>
    </location>
</feature>
<organism evidence="4 5">
    <name type="scientific">Opitutus terrae (strain DSM 11246 / JCM 15787 / PB90-1)</name>
    <dbReference type="NCBI Taxonomy" id="452637"/>
    <lineage>
        <taxon>Bacteria</taxon>
        <taxon>Pseudomonadati</taxon>
        <taxon>Verrucomicrobiota</taxon>
        <taxon>Opitutia</taxon>
        <taxon>Opitutales</taxon>
        <taxon>Opitutaceae</taxon>
        <taxon>Opitutus</taxon>
    </lineage>
</organism>
<keyword evidence="1" id="KW-1133">Transmembrane helix</keyword>
<feature type="transmembrane region" description="Helical" evidence="1">
    <location>
        <begin position="399"/>
        <end position="421"/>
    </location>
</feature>
<feature type="transmembrane region" description="Helical" evidence="1">
    <location>
        <begin position="207"/>
        <end position="227"/>
    </location>
</feature>
<gene>
    <name evidence="4" type="ordered locus">Oter_2082</name>
</gene>
<name>B1ZMT7_OPITP</name>
<feature type="domain" description="MgtC/SapB/SrpB/YhiD N-terminal" evidence="2">
    <location>
        <begin position="42"/>
        <end position="166"/>
    </location>
</feature>
<protein>
    <submittedName>
        <fullName evidence="4">Uncharacterized protein</fullName>
    </submittedName>
</protein>
<feature type="transmembrane region" description="Helical" evidence="1">
    <location>
        <begin position="299"/>
        <end position="319"/>
    </location>
</feature>
<accession>B1ZMT7</accession>
<feature type="transmembrane region" description="Helical" evidence="1">
    <location>
        <begin position="94"/>
        <end position="111"/>
    </location>
</feature>
<dbReference type="KEGG" id="ote:Oter_2082"/>
<feature type="transmembrane region" description="Helical" evidence="1">
    <location>
        <begin position="234"/>
        <end position="256"/>
    </location>
</feature>
<sequence>MGVPPMSEKQCAARIRVSARRLRTACALPILAVMPPLLIAIVASACLGALVGLIRQWSDQSAKAADVDFGGVRTFTFWAMLGCVGAFASEQTSPVLLAVVFLLVGTQQIVAKFNAPPGARPGGTTFASTLLTVLAGSLVYWQELPGAVLVAATTMVLVGSKQPLHAWTRAFTQDDIRGTLQFVAITGVILPLVPNRAMGPFDAFNPFSTWLMVVLISGLGFAGYIAIRMLGTGAGIVATSLFGGLASSTASTLAFSRRSKTDPALSQHYALAVIIACTVMLPRVVVVIAFINREFAQRLVLPLSLMAVPGVLYAALVWWRRRPGKVHGDPVALRNPLGLSTAIKFAVLYAVIAFLVKAAPQLGLTKGLLPLSFVSGLTDMDAISLSIAQMRDATPQDLAVRAVTLAAVSNTLLKAGLAISIGSPGIRWRIALVLGLTAAVGVAAMGLV</sequence>
<dbReference type="eggNOG" id="COG3174">
    <property type="taxonomic scope" value="Bacteria"/>
</dbReference>
<dbReference type="InterPro" id="IPR049177">
    <property type="entry name" value="MgtC_SapB_SrpB_YhiD_N"/>
</dbReference>